<accession>A0A0D9XQB0</accession>
<dbReference type="GO" id="GO:0000166">
    <property type="term" value="F:nucleotide binding"/>
    <property type="evidence" value="ECO:0007669"/>
    <property type="project" value="UniProtKB-KW"/>
</dbReference>
<proteinExistence type="inferred from homology"/>
<keyword evidence="8" id="KW-1185">Reference proteome</keyword>
<dbReference type="EnsemblPlants" id="LPERR11G05970.1">
    <property type="protein sequence ID" value="LPERR11G05970.1"/>
    <property type="gene ID" value="LPERR11G05970"/>
</dbReference>
<evidence type="ECO:0000256" key="4">
    <source>
        <dbReference type="ARBA" id="ARBA00022741"/>
    </source>
</evidence>
<organism evidence="7 8">
    <name type="scientific">Leersia perrieri</name>
    <dbReference type="NCBI Taxonomy" id="77586"/>
    <lineage>
        <taxon>Eukaryota</taxon>
        <taxon>Viridiplantae</taxon>
        <taxon>Streptophyta</taxon>
        <taxon>Embryophyta</taxon>
        <taxon>Tracheophyta</taxon>
        <taxon>Spermatophyta</taxon>
        <taxon>Magnoliopsida</taxon>
        <taxon>Liliopsida</taxon>
        <taxon>Poales</taxon>
        <taxon>Poaceae</taxon>
        <taxon>BOP clade</taxon>
        <taxon>Oryzoideae</taxon>
        <taxon>Oryzeae</taxon>
        <taxon>Oryzinae</taxon>
        <taxon>Leersia</taxon>
    </lineage>
</organism>
<dbReference type="AlphaFoldDB" id="A0A0D9XQB0"/>
<keyword evidence="4" id="KW-0547">Nucleotide-binding</keyword>
<comment type="similarity">
    <text evidence="1">Belongs to the disease resistance NB-LRR family.</text>
</comment>
<evidence type="ECO:0000256" key="3">
    <source>
        <dbReference type="ARBA" id="ARBA00022737"/>
    </source>
</evidence>
<name>A0A0D9XQB0_9ORYZ</name>
<keyword evidence="2" id="KW-0433">Leucine-rich repeat</keyword>
<dbReference type="Proteomes" id="UP000032180">
    <property type="component" value="Chromosome 11"/>
</dbReference>
<keyword evidence="5" id="KW-0611">Plant defense</keyword>
<keyword evidence="3" id="KW-0677">Repeat</keyword>
<feature type="domain" description="Disease resistance N-terminal" evidence="6">
    <location>
        <begin position="13"/>
        <end position="91"/>
    </location>
</feature>
<sequence length="105" mass="11460">MAEIGGMLASAVLKMAGDQIGSAITGQIKLQWDFNDDLEDMKMTLETISASLKDAERLSINSAEVLLWLKRLKGAAYDIADMIDEFEADTEINPVAPKVQLSCLL</sequence>
<dbReference type="HOGENOM" id="CLU_000837_20_3_1"/>
<dbReference type="Gramene" id="LPERR11G05970.1">
    <property type="protein sequence ID" value="LPERR11G05970.1"/>
    <property type="gene ID" value="LPERR11G05970"/>
</dbReference>
<evidence type="ECO:0000313" key="8">
    <source>
        <dbReference type="Proteomes" id="UP000032180"/>
    </source>
</evidence>
<reference evidence="7 8" key="1">
    <citation type="submission" date="2012-08" db="EMBL/GenBank/DDBJ databases">
        <title>Oryza genome evolution.</title>
        <authorList>
            <person name="Wing R.A."/>
        </authorList>
    </citation>
    <scope>NUCLEOTIDE SEQUENCE</scope>
</reference>
<protein>
    <recommendedName>
        <fullName evidence="6">Disease resistance N-terminal domain-containing protein</fullName>
    </recommendedName>
</protein>
<evidence type="ECO:0000256" key="5">
    <source>
        <dbReference type="ARBA" id="ARBA00022821"/>
    </source>
</evidence>
<dbReference type="InterPro" id="IPR041118">
    <property type="entry name" value="Rx_N"/>
</dbReference>
<reference evidence="7" key="3">
    <citation type="submission" date="2015-04" db="UniProtKB">
        <authorList>
            <consortium name="EnsemblPlants"/>
        </authorList>
    </citation>
    <scope>IDENTIFICATION</scope>
</reference>
<dbReference type="Pfam" id="PF18052">
    <property type="entry name" value="Rx_N"/>
    <property type="match status" value="1"/>
</dbReference>
<reference evidence="8" key="2">
    <citation type="submission" date="2013-12" db="EMBL/GenBank/DDBJ databases">
        <authorList>
            <person name="Yu Y."/>
            <person name="Lee S."/>
            <person name="de Baynast K."/>
            <person name="Wissotski M."/>
            <person name="Liu L."/>
            <person name="Talag J."/>
            <person name="Goicoechea J."/>
            <person name="Angelova A."/>
            <person name="Jetty R."/>
            <person name="Kudrna D."/>
            <person name="Golser W."/>
            <person name="Rivera L."/>
            <person name="Zhang J."/>
            <person name="Wing R."/>
        </authorList>
    </citation>
    <scope>NUCLEOTIDE SEQUENCE</scope>
</reference>
<evidence type="ECO:0000256" key="2">
    <source>
        <dbReference type="ARBA" id="ARBA00022614"/>
    </source>
</evidence>
<dbReference type="Gene3D" id="1.20.5.4130">
    <property type="match status" value="1"/>
</dbReference>
<dbReference type="GO" id="GO:0006952">
    <property type="term" value="P:defense response"/>
    <property type="evidence" value="ECO:0007669"/>
    <property type="project" value="UniProtKB-KW"/>
</dbReference>
<evidence type="ECO:0000313" key="7">
    <source>
        <dbReference type="EnsemblPlants" id="LPERR11G05970.1"/>
    </source>
</evidence>
<evidence type="ECO:0000259" key="6">
    <source>
        <dbReference type="Pfam" id="PF18052"/>
    </source>
</evidence>
<dbReference type="STRING" id="77586.A0A0D9XQB0"/>
<evidence type="ECO:0000256" key="1">
    <source>
        <dbReference type="ARBA" id="ARBA00008894"/>
    </source>
</evidence>